<keyword evidence="3" id="KW-1185">Reference proteome</keyword>
<feature type="domain" description="Methyltransferase FkbM" evidence="1">
    <location>
        <begin position="124"/>
        <end position="290"/>
    </location>
</feature>
<dbReference type="PANTHER" id="PTHR34203">
    <property type="entry name" value="METHYLTRANSFERASE, FKBM FAMILY PROTEIN"/>
    <property type="match status" value="1"/>
</dbReference>
<evidence type="ECO:0000313" key="3">
    <source>
        <dbReference type="Proteomes" id="UP000655443"/>
    </source>
</evidence>
<dbReference type="PANTHER" id="PTHR34203:SF15">
    <property type="entry name" value="SLL1173 PROTEIN"/>
    <property type="match status" value="1"/>
</dbReference>
<comment type="caution">
    <text evidence="2">The sequence shown here is derived from an EMBL/GenBank/DDBJ whole genome shotgun (WGS) entry which is preliminary data.</text>
</comment>
<dbReference type="NCBIfam" id="TIGR01444">
    <property type="entry name" value="fkbM_fam"/>
    <property type="match status" value="1"/>
</dbReference>
<dbReference type="Pfam" id="PF05050">
    <property type="entry name" value="Methyltransf_21"/>
    <property type="match status" value="1"/>
</dbReference>
<organism evidence="2 3">
    <name type="scientific">Streptomyces alanosinicus</name>
    <dbReference type="NCBI Taxonomy" id="68171"/>
    <lineage>
        <taxon>Bacteria</taxon>
        <taxon>Bacillati</taxon>
        <taxon>Actinomycetota</taxon>
        <taxon>Actinomycetes</taxon>
        <taxon>Kitasatosporales</taxon>
        <taxon>Streptomycetaceae</taxon>
        <taxon>Streptomyces</taxon>
    </lineage>
</organism>
<dbReference type="EMBL" id="BMVG01000064">
    <property type="protein sequence ID" value="GHE15523.1"/>
    <property type="molecule type" value="Genomic_DNA"/>
</dbReference>
<dbReference type="InterPro" id="IPR006342">
    <property type="entry name" value="FkbM_mtfrase"/>
</dbReference>
<reference evidence="2" key="2">
    <citation type="submission" date="2020-09" db="EMBL/GenBank/DDBJ databases">
        <authorList>
            <person name="Sun Q."/>
            <person name="Ohkuma M."/>
        </authorList>
    </citation>
    <scope>NUCLEOTIDE SEQUENCE</scope>
    <source>
        <strain evidence="2">JCM 4714</strain>
    </source>
</reference>
<gene>
    <name evidence="2" type="ORF">GCM10010339_90450</name>
</gene>
<dbReference type="Proteomes" id="UP000655443">
    <property type="component" value="Unassembled WGS sequence"/>
</dbReference>
<evidence type="ECO:0000313" key="2">
    <source>
        <dbReference type="EMBL" id="GHE15523.1"/>
    </source>
</evidence>
<dbReference type="Gene3D" id="3.40.50.150">
    <property type="entry name" value="Vaccinia Virus protein VP39"/>
    <property type="match status" value="1"/>
</dbReference>
<reference evidence="2" key="1">
    <citation type="journal article" date="2014" name="Int. J. Syst. Evol. Microbiol.">
        <title>Complete genome sequence of Corynebacterium casei LMG S-19264T (=DSM 44701T), isolated from a smear-ripened cheese.</title>
        <authorList>
            <consortium name="US DOE Joint Genome Institute (JGI-PGF)"/>
            <person name="Walter F."/>
            <person name="Albersmeier A."/>
            <person name="Kalinowski J."/>
            <person name="Ruckert C."/>
        </authorList>
    </citation>
    <scope>NUCLEOTIDE SEQUENCE</scope>
    <source>
        <strain evidence="2">JCM 4714</strain>
    </source>
</reference>
<dbReference type="InterPro" id="IPR052514">
    <property type="entry name" value="SAM-dependent_MTase"/>
</dbReference>
<sequence>MGIDGLRSEADREERTSIARVLARETTGCVRDMAVAGRHATGLSRLSVPYWMFRRFLGAAGRPLDGDELVPMEFATPRRTARVLVRKNQSDLLILWQMFVRRFYELSATYALDKEIETLDTIVDLGGNTGLAASYLTARYRPRTLLTVEPVPENAAVLRRNAALSPLDWIVEETAAAGAAGTLEFTISGYWAACTGVPEVTAFRRARPYRLENRLARPGIRVPAVSVDDLLERNGIAHVDLLKVDIEGAEADIFGRPQPWMDRVERVVLEVHDRYIDGHTVRATLRTAGFTAVPPRNPALFRLNPVELYIRDRH</sequence>
<dbReference type="InterPro" id="IPR029063">
    <property type="entry name" value="SAM-dependent_MTases_sf"/>
</dbReference>
<accession>A0A919D8L2</accession>
<protein>
    <recommendedName>
        <fullName evidence="1">Methyltransferase FkbM domain-containing protein</fullName>
    </recommendedName>
</protein>
<evidence type="ECO:0000259" key="1">
    <source>
        <dbReference type="Pfam" id="PF05050"/>
    </source>
</evidence>
<name>A0A919D8L2_9ACTN</name>
<dbReference type="AlphaFoldDB" id="A0A919D8L2"/>
<proteinExistence type="predicted"/>
<dbReference type="SUPFAM" id="SSF53335">
    <property type="entry name" value="S-adenosyl-L-methionine-dependent methyltransferases"/>
    <property type="match status" value="1"/>
</dbReference>